<keyword evidence="2 4" id="KW-1133">Transmembrane helix</keyword>
<feature type="transmembrane region" description="Helical" evidence="4">
    <location>
        <begin position="343"/>
        <end position="365"/>
    </location>
</feature>
<feature type="transmembrane region" description="Helical" evidence="4">
    <location>
        <begin position="90"/>
        <end position="109"/>
    </location>
</feature>
<feature type="transmembrane region" description="Helical" evidence="4">
    <location>
        <begin position="308"/>
        <end position="331"/>
    </location>
</feature>
<feature type="transmembrane region" description="Helical" evidence="4">
    <location>
        <begin position="224"/>
        <end position="245"/>
    </location>
</feature>
<name>A0A917Q514_9HYPH</name>
<protein>
    <submittedName>
        <fullName evidence="6">MFS transporter</fullName>
    </submittedName>
</protein>
<dbReference type="Pfam" id="PF06779">
    <property type="entry name" value="MFS_4"/>
    <property type="match status" value="1"/>
</dbReference>
<dbReference type="SUPFAM" id="SSF103473">
    <property type="entry name" value="MFS general substrate transporter"/>
    <property type="match status" value="1"/>
</dbReference>
<dbReference type="InterPro" id="IPR036259">
    <property type="entry name" value="MFS_trans_sf"/>
</dbReference>
<dbReference type="PROSITE" id="PS50850">
    <property type="entry name" value="MFS"/>
    <property type="match status" value="1"/>
</dbReference>
<dbReference type="PANTHER" id="PTHR23537:SF1">
    <property type="entry name" value="SUGAR TRANSPORTER"/>
    <property type="match status" value="1"/>
</dbReference>
<feature type="transmembrane region" description="Helical" evidence="4">
    <location>
        <begin position="58"/>
        <end position="78"/>
    </location>
</feature>
<dbReference type="Gene3D" id="1.20.1250.20">
    <property type="entry name" value="MFS general substrate transporter like domains"/>
    <property type="match status" value="2"/>
</dbReference>
<dbReference type="AlphaFoldDB" id="A0A917Q514"/>
<comment type="caution">
    <text evidence="6">The sequence shown here is derived from an EMBL/GenBank/DDBJ whole genome shotgun (WGS) entry which is preliminary data.</text>
</comment>
<dbReference type="PANTHER" id="PTHR23537">
    <property type="match status" value="1"/>
</dbReference>
<feature type="transmembrane region" description="Helical" evidence="4">
    <location>
        <begin position="115"/>
        <end position="134"/>
    </location>
</feature>
<feature type="transmembrane region" description="Helical" evidence="4">
    <location>
        <begin position="17"/>
        <end position="38"/>
    </location>
</feature>
<dbReference type="EMBL" id="BMMF01000003">
    <property type="protein sequence ID" value="GGK25590.1"/>
    <property type="molecule type" value="Genomic_DNA"/>
</dbReference>
<dbReference type="RefSeq" id="WP_188910302.1">
    <property type="nucleotide sequence ID" value="NZ_BMMF01000003.1"/>
</dbReference>
<evidence type="ECO:0000259" key="5">
    <source>
        <dbReference type="PROSITE" id="PS50850"/>
    </source>
</evidence>
<dbReference type="GO" id="GO:0022857">
    <property type="term" value="F:transmembrane transporter activity"/>
    <property type="evidence" value="ECO:0007669"/>
    <property type="project" value="InterPro"/>
</dbReference>
<evidence type="ECO:0000256" key="3">
    <source>
        <dbReference type="ARBA" id="ARBA00023136"/>
    </source>
</evidence>
<dbReference type="GO" id="GO:0005886">
    <property type="term" value="C:plasma membrane"/>
    <property type="evidence" value="ECO:0007669"/>
    <property type="project" value="TreeGrafter"/>
</dbReference>
<accession>A0A917Q514</accession>
<organism evidence="6 7">
    <name type="scientific">Salinarimonas ramus</name>
    <dbReference type="NCBI Taxonomy" id="690164"/>
    <lineage>
        <taxon>Bacteria</taxon>
        <taxon>Pseudomonadati</taxon>
        <taxon>Pseudomonadota</taxon>
        <taxon>Alphaproteobacteria</taxon>
        <taxon>Hyphomicrobiales</taxon>
        <taxon>Salinarimonadaceae</taxon>
        <taxon>Salinarimonas</taxon>
    </lineage>
</organism>
<dbReference type="InterPro" id="IPR010645">
    <property type="entry name" value="MFS_4"/>
</dbReference>
<evidence type="ECO:0000256" key="2">
    <source>
        <dbReference type="ARBA" id="ARBA00022989"/>
    </source>
</evidence>
<feature type="transmembrane region" description="Helical" evidence="4">
    <location>
        <begin position="146"/>
        <end position="165"/>
    </location>
</feature>
<feature type="transmembrane region" description="Helical" evidence="4">
    <location>
        <begin position="371"/>
        <end position="392"/>
    </location>
</feature>
<proteinExistence type="predicted"/>
<reference evidence="6 7" key="1">
    <citation type="journal article" date="2014" name="Int. J. Syst. Evol. Microbiol.">
        <title>Complete genome sequence of Corynebacterium casei LMG S-19264T (=DSM 44701T), isolated from a smear-ripened cheese.</title>
        <authorList>
            <consortium name="US DOE Joint Genome Institute (JGI-PGF)"/>
            <person name="Walter F."/>
            <person name="Albersmeier A."/>
            <person name="Kalinowski J."/>
            <person name="Ruckert C."/>
        </authorList>
    </citation>
    <scope>NUCLEOTIDE SEQUENCE [LARGE SCALE GENOMIC DNA]</scope>
    <source>
        <strain evidence="6 7">CGMCC 1.9161</strain>
    </source>
</reference>
<evidence type="ECO:0000313" key="7">
    <source>
        <dbReference type="Proteomes" id="UP000600449"/>
    </source>
</evidence>
<feature type="transmembrane region" description="Helical" evidence="4">
    <location>
        <begin position="177"/>
        <end position="197"/>
    </location>
</feature>
<evidence type="ECO:0000256" key="4">
    <source>
        <dbReference type="SAM" id="Phobius"/>
    </source>
</evidence>
<evidence type="ECO:0000256" key="1">
    <source>
        <dbReference type="ARBA" id="ARBA00022692"/>
    </source>
</evidence>
<keyword evidence="3 4" id="KW-0472">Membrane</keyword>
<evidence type="ECO:0000313" key="6">
    <source>
        <dbReference type="EMBL" id="GGK25590.1"/>
    </source>
</evidence>
<sequence>MSAPALSASAPDKAVSLWPAFGLGLAVAVGNGLARFAYALVLPAMQDDLGWTYTQAGWLNTANALGYVIGAAAGYVLLRRVAPARLFASGLWLTMASLLATGLLADEIWLTATRLLAGIGAAWAFSCGGALVAMRYRGRPEVMGTATGLFFAGAGIGIAAAGLAVNPLLATTGVGGWPQAWLALGALAVALSAWPLVEARRGSGGAASDARPGPLSLSGLLRPLASYFLFAAGYIVYMTFILAFLREEGWSWHGATAIWLVLGAAVAISPFAWRPALERWDPRHTLAASCAACLAGTGILLLDTSALALVVSALAFGLGVFIAPASVALVVRRAMPPADLAKGMTFFTILFALGQAIGPVAAGLIGDASGLSRSLGFGACLLGAAAILPLVSPRAAEQPPSRPGDPT</sequence>
<feature type="transmembrane region" description="Helical" evidence="4">
    <location>
        <begin position="251"/>
        <end position="273"/>
    </location>
</feature>
<dbReference type="Proteomes" id="UP000600449">
    <property type="component" value="Unassembled WGS sequence"/>
</dbReference>
<feature type="domain" description="Major facilitator superfamily (MFS) profile" evidence="5">
    <location>
        <begin position="16"/>
        <end position="396"/>
    </location>
</feature>
<keyword evidence="7" id="KW-1185">Reference proteome</keyword>
<dbReference type="InterPro" id="IPR020846">
    <property type="entry name" value="MFS_dom"/>
</dbReference>
<feature type="transmembrane region" description="Helical" evidence="4">
    <location>
        <begin position="285"/>
        <end position="302"/>
    </location>
</feature>
<keyword evidence="1 4" id="KW-0812">Transmembrane</keyword>
<gene>
    <name evidence="6" type="ORF">GCM10011322_10190</name>
</gene>